<evidence type="ECO:0000256" key="8">
    <source>
        <dbReference type="ARBA" id="ARBA00023136"/>
    </source>
</evidence>
<evidence type="ECO:0000313" key="12">
    <source>
        <dbReference type="Proteomes" id="UP000324832"/>
    </source>
</evidence>
<keyword evidence="12" id="KW-1185">Reference proteome</keyword>
<dbReference type="SMART" id="SM00382">
    <property type="entry name" value="AAA"/>
    <property type="match status" value="1"/>
</dbReference>
<dbReference type="GO" id="GO:0005886">
    <property type="term" value="C:plasma membrane"/>
    <property type="evidence" value="ECO:0007669"/>
    <property type="project" value="TreeGrafter"/>
</dbReference>
<reference evidence="11 12" key="1">
    <citation type="submission" date="2017-07" db="EMBL/GenBank/DDBJ databases">
        <authorList>
            <person name="Talla V."/>
            <person name="Backstrom N."/>
        </authorList>
    </citation>
    <scope>NUCLEOTIDE SEQUENCE [LARGE SCALE GENOMIC DNA]</scope>
</reference>
<dbReference type="FunFam" id="3.40.50.300:FF:001077">
    <property type="entry name" value="Uncharacterized protein, isoform A"/>
    <property type="match status" value="1"/>
</dbReference>
<dbReference type="InterPro" id="IPR013525">
    <property type="entry name" value="ABC2_TM"/>
</dbReference>
<evidence type="ECO:0000256" key="4">
    <source>
        <dbReference type="ARBA" id="ARBA00022692"/>
    </source>
</evidence>
<gene>
    <name evidence="11" type="ORF">LSINAPIS_LOCUS7281</name>
</gene>
<dbReference type="PANTHER" id="PTHR48041:SF32">
    <property type="entry name" value="PROTEIN WHITE-LIKE PROTEIN"/>
    <property type="match status" value="1"/>
</dbReference>
<dbReference type="SUPFAM" id="SSF52540">
    <property type="entry name" value="P-loop containing nucleoside triphosphate hydrolases"/>
    <property type="match status" value="1"/>
</dbReference>
<feature type="transmembrane region" description="Helical" evidence="9">
    <location>
        <begin position="370"/>
        <end position="395"/>
    </location>
</feature>
<proteinExistence type="inferred from homology"/>
<evidence type="ECO:0000256" key="1">
    <source>
        <dbReference type="ARBA" id="ARBA00004141"/>
    </source>
</evidence>
<comment type="similarity">
    <text evidence="2">Belongs to the ABC transporter superfamily. ABCG family. Eye pigment precursor importer (TC 3.A.1.204) subfamily.</text>
</comment>
<dbReference type="PROSITE" id="PS00211">
    <property type="entry name" value="ABC_TRANSPORTER_1"/>
    <property type="match status" value="1"/>
</dbReference>
<dbReference type="InterPro" id="IPR050352">
    <property type="entry name" value="ABCG_transporters"/>
</dbReference>
<dbReference type="GO" id="GO:0016887">
    <property type="term" value="F:ATP hydrolysis activity"/>
    <property type="evidence" value="ECO:0007669"/>
    <property type="project" value="InterPro"/>
</dbReference>
<feature type="transmembrane region" description="Helical" evidence="9">
    <location>
        <begin position="433"/>
        <end position="453"/>
    </location>
</feature>
<dbReference type="InterPro" id="IPR003439">
    <property type="entry name" value="ABC_transporter-like_ATP-bd"/>
</dbReference>
<evidence type="ECO:0000256" key="9">
    <source>
        <dbReference type="SAM" id="Phobius"/>
    </source>
</evidence>
<feature type="transmembrane region" description="Helical" evidence="9">
    <location>
        <begin position="407"/>
        <end position="427"/>
    </location>
</feature>
<dbReference type="Pfam" id="PF01061">
    <property type="entry name" value="ABC2_membrane"/>
    <property type="match status" value="1"/>
</dbReference>
<evidence type="ECO:0000313" key="11">
    <source>
        <dbReference type="EMBL" id="VVC95608.1"/>
    </source>
</evidence>
<keyword evidence="7 9" id="KW-1133">Transmembrane helix</keyword>
<feature type="transmembrane region" description="Helical" evidence="9">
    <location>
        <begin position="523"/>
        <end position="541"/>
    </location>
</feature>
<dbReference type="Pfam" id="PF00005">
    <property type="entry name" value="ABC_tran"/>
    <property type="match status" value="1"/>
</dbReference>
<comment type="subcellular location">
    <subcellularLocation>
        <location evidence="1">Membrane</location>
        <topology evidence="1">Multi-pass membrane protein</topology>
    </subcellularLocation>
</comment>
<evidence type="ECO:0000256" key="6">
    <source>
        <dbReference type="ARBA" id="ARBA00022840"/>
    </source>
</evidence>
<organism evidence="11 12">
    <name type="scientific">Leptidea sinapis</name>
    <dbReference type="NCBI Taxonomy" id="189913"/>
    <lineage>
        <taxon>Eukaryota</taxon>
        <taxon>Metazoa</taxon>
        <taxon>Ecdysozoa</taxon>
        <taxon>Arthropoda</taxon>
        <taxon>Hexapoda</taxon>
        <taxon>Insecta</taxon>
        <taxon>Pterygota</taxon>
        <taxon>Neoptera</taxon>
        <taxon>Endopterygota</taxon>
        <taxon>Lepidoptera</taxon>
        <taxon>Glossata</taxon>
        <taxon>Ditrysia</taxon>
        <taxon>Papilionoidea</taxon>
        <taxon>Pieridae</taxon>
        <taxon>Dismorphiinae</taxon>
        <taxon>Leptidea</taxon>
    </lineage>
</organism>
<evidence type="ECO:0000259" key="10">
    <source>
        <dbReference type="PROSITE" id="PS50893"/>
    </source>
</evidence>
<sequence length="549" mass="61363">MGPSGAGKSTLMHALTGFGTNGVKGSIRAGDKICELGKGKSLDALKAYRKRLCYILQDDRLNPLFSVSELMNFAADLKLGNMLTPKLKASVIADILETLGLVGTENTRCCNLSGGQRKRLSIAVELIDNPPVIFLDEPTTGLDSLTSAQCMGMLKNLARAGRTIVCTIHQPTALIYKMFDQVYVVAEGMCIYDGPSDNTVPYLATMGFQCPKYHNPADYILEIANTEYGNFNELLAARCSRDQKSEKVQQTEPVSPTFTRGKMSIMVGKPHEVYKFWILLKRCLLQQYRDWTVTHLKVLLHLLIGVLLGLVFDQSGSDASKTFSNLGFFLVSTVYLCYTSLMPAVLKFPSEMPILKKENFNNWYNLKTYYSAYLITTIPIQIWFSLVYSAPSYILTGQPMEWSRFGMFVLALANVTLLADAIGSVIGSCLNPINGTFMGAITTCVMLVFAGYLVLAAHMHAVMKFVSYGSFLKYAFESVVLSIYSYDRQPLNCPDSRVYCHLRHPREILKELSISPGSYWKDIIIMVIEIVVLRIIAYWTLRRMLKKSV</sequence>
<name>A0A5E4QCX1_9NEOP</name>
<keyword evidence="8 9" id="KW-0472">Membrane</keyword>
<dbReference type="InterPro" id="IPR003593">
    <property type="entry name" value="AAA+_ATPase"/>
</dbReference>
<dbReference type="PANTHER" id="PTHR48041">
    <property type="entry name" value="ABC TRANSPORTER G FAMILY MEMBER 28"/>
    <property type="match status" value="1"/>
</dbReference>
<evidence type="ECO:0000256" key="3">
    <source>
        <dbReference type="ARBA" id="ARBA00022448"/>
    </source>
</evidence>
<dbReference type="AlphaFoldDB" id="A0A5E4QCX1"/>
<feature type="domain" description="ABC transporter" evidence="10">
    <location>
        <begin position="1"/>
        <end position="212"/>
    </location>
</feature>
<keyword evidence="3" id="KW-0813">Transport</keyword>
<keyword evidence="5" id="KW-0547">Nucleotide-binding</keyword>
<dbReference type="Pfam" id="PF19055">
    <property type="entry name" value="ABC2_membrane_7"/>
    <property type="match status" value="1"/>
</dbReference>
<evidence type="ECO:0000256" key="7">
    <source>
        <dbReference type="ARBA" id="ARBA00022989"/>
    </source>
</evidence>
<accession>A0A5E4QCX1</accession>
<dbReference type="Proteomes" id="UP000324832">
    <property type="component" value="Unassembled WGS sequence"/>
</dbReference>
<feature type="transmembrane region" description="Helical" evidence="9">
    <location>
        <begin position="291"/>
        <end position="311"/>
    </location>
</feature>
<dbReference type="InterPro" id="IPR043926">
    <property type="entry name" value="ABCG_dom"/>
</dbReference>
<feature type="transmembrane region" description="Helical" evidence="9">
    <location>
        <begin position="323"/>
        <end position="346"/>
    </location>
</feature>
<evidence type="ECO:0000256" key="2">
    <source>
        <dbReference type="ARBA" id="ARBA00005814"/>
    </source>
</evidence>
<keyword evidence="6" id="KW-0067">ATP-binding</keyword>
<dbReference type="InterPro" id="IPR027417">
    <property type="entry name" value="P-loop_NTPase"/>
</dbReference>
<protein>
    <recommendedName>
        <fullName evidence="10">ABC transporter domain-containing protein</fullName>
    </recommendedName>
</protein>
<dbReference type="GO" id="GO:0140359">
    <property type="term" value="F:ABC-type transporter activity"/>
    <property type="evidence" value="ECO:0007669"/>
    <property type="project" value="InterPro"/>
</dbReference>
<dbReference type="GO" id="GO:0005524">
    <property type="term" value="F:ATP binding"/>
    <property type="evidence" value="ECO:0007669"/>
    <property type="project" value="UniProtKB-KW"/>
</dbReference>
<dbReference type="Gene3D" id="3.40.50.300">
    <property type="entry name" value="P-loop containing nucleotide triphosphate hydrolases"/>
    <property type="match status" value="1"/>
</dbReference>
<dbReference type="EMBL" id="FZQP02002371">
    <property type="protein sequence ID" value="VVC95608.1"/>
    <property type="molecule type" value="Genomic_DNA"/>
</dbReference>
<dbReference type="InterPro" id="IPR017871">
    <property type="entry name" value="ABC_transporter-like_CS"/>
</dbReference>
<evidence type="ECO:0000256" key="5">
    <source>
        <dbReference type="ARBA" id="ARBA00022741"/>
    </source>
</evidence>
<dbReference type="PROSITE" id="PS50893">
    <property type="entry name" value="ABC_TRANSPORTER_2"/>
    <property type="match status" value="1"/>
</dbReference>
<keyword evidence="4 9" id="KW-0812">Transmembrane</keyword>